<comment type="similarity">
    <text evidence="2">Belongs to the syntaxin family.</text>
</comment>
<evidence type="ECO:0000313" key="11">
    <source>
        <dbReference type="Proteomes" id="UP000094565"/>
    </source>
</evidence>
<dbReference type="PANTHER" id="PTHR19957">
    <property type="entry name" value="SYNTAXIN"/>
    <property type="match status" value="1"/>
</dbReference>
<dbReference type="GO" id="GO:0048278">
    <property type="term" value="P:vesicle docking"/>
    <property type="evidence" value="ECO:0007669"/>
    <property type="project" value="TreeGrafter"/>
</dbReference>
<evidence type="ECO:0000256" key="3">
    <source>
        <dbReference type="ARBA" id="ARBA00022448"/>
    </source>
</evidence>
<dbReference type="CDD" id="cd15844">
    <property type="entry name" value="SNARE_syntaxin5"/>
    <property type="match status" value="1"/>
</dbReference>
<dbReference type="PROSITE" id="PS50192">
    <property type="entry name" value="T_SNARE"/>
    <property type="match status" value="1"/>
</dbReference>
<dbReference type="Proteomes" id="UP000094565">
    <property type="component" value="Chromosome 1"/>
</dbReference>
<evidence type="ECO:0000256" key="8">
    <source>
        <dbReference type="SAM" id="Phobius"/>
    </source>
</evidence>
<dbReference type="GO" id="GO:0006886">
    <property type="term" value="P:intracellular protein transport"/>
    <property type="evidence" value="ECO:0007669"/>
    <property type="project" value="InterPro"/>
</dbReference>
<evidence type="ECO:0000256" key="6">
    <source>
        <dbReference type="ARBA" id="ARBA00023054"/>
    </source>
</evidence>
<dbReference type="InterPro" id="IPR021538">
    <property type="entry name" value="Syntaxin-5_N"/>
</dbReference>
<evidence type="ECO:0000313" key="10">
    <source>
        <dbReference type="EMBL" id="ANZ73345.1"/>
    </source>
</evidence>
<dbReference type="Gene3D" id="1.20.58.70">
    <property type="match status" value="1"/>
</dbReference>
<dbReference type="InterPro" id="IPR006012">
    <property type="entry name" value="Syntaxin/epimorphin_CS"/>
</dbReference>
<dbReference type="SUPFAM" id="SSF47661">
    <property type="entry name" value="t-snare proteins"/>
    <property type="match status" value="1"/>
</dbReference>
<dbReference type="EMBL" id="CP014584">
    <property type="protein sequence ID" value="ANZ73345.1"/>
    <property type="molecule type" value="Genomic_DNA"/>
</dbReference>
<evidence type="ECO:0000256" key="7">
    <source>
        <dbReference type="ARBA" id="ARBA00023136"/>
    </source>
</evidence>
<keyword evidence="6" id="KW-0175">Coiled coil</keyword>
<keyword evidence="4 8" id="KW-0812">Transmembrane</keyword>
<dbReference type="GO" id="GO:0005484">
    <property type="term" value="F:SNAP receptor activity"/>
    <property type="evidence" value="ECO:0007669"/>
    <property type="project" value="InterPro"/>
</dbReference>
<keyword evidence="11" id="KW-1185">Reference proteome</keyword>
<dbReference type="OrthoDB" id="421009at2759"/>
<proteinExistence type="inferred from homology"/>
<dbReference type="InterPro" id="IPR000727">
    <property type="entry name" value="T_SNARE_dom"/>
</dbReference>
<reference evidence="10 11" key="1">
    <citation type="submission" date="2016-02" db="EMBL/GenBank/DDBJ databases">
        <title>Comparative genomic and transcriptomic foundation for Pichia pastoris.</title>
        <authorList>
            <person name="Love K.R."/>
            <person name="Shah K.A."/>
            <person name="Whittaker C.A."/>
            <person name="Wu J."/>
            <person name="Bartlett M.C."/>
            <person name="Ma D."/>
            <person name="Leeson R.L."/>
            <person name="Priest M."/>
            <person name="Young S.K."/>
            <person name="Love J.C."/>
        </authorList>
    </citation>
    <scope>NUCLEOTIDE SEQUENCE [LARGE SCALE GENOMIC DNA]</scope>
    <source>
        <strain evidence="10 11">ATCC 28485</strain>
    </source>
</reference>
<keyword evidence="5 8" id="KW-1133">Transmembrane helix</keyword>
<keyword evidence="3" id="KW-0813">Transport</keyword>
<dbReference type="InterPro" id="IPR045242">
    <property type="entry name" value="Syntaxin"/>
</dbReference>
<dbReference type="PANTHER" id="PTHR19957:SF3">
    <property type="entry name" value="SYNTAXIN-5"/>
    <property type="match status" value="1"/>
</dbReference>
<dbReference type="GO" id="GO:0031201">
    <property type="term" value="C:SNARE complex"/>
    <property type="evidence" value="ECO:0007669"/>
    <property type="project" value="TreeGrafter"/>
</dbReference>
<dbReference type="Pfam" id="PF11416">
    <property type="entry name" value="Syntaxin-5_N"/>
    <property type="match status" value="1"/>
</dbReference>
<gene>
    <name evidence="10" type="primary">SED5</name>
    <name evidence="10" type="ORF">ATY40_BA7501051</name>
</gene>
<dbReference type="GO" id="GO:0000139">
    <property type="term" value="C:Golgi membrane"/>
    <property type="evidence" value="ECO:0007669"/>
    <property type="project" value="TreeGrafter"/>
</dbReference>
<sequence length="300" mass="34452">MTSIQNRTLEFQQCVKTFNKQLNIKTNIAPTCPPSIKSDFSKKASIIAKDIARVTQLLRKLTILIKDTPRFNDRPVEINELTYVIKQDIFKVEKSLKQLQQQFRGGTGQVDSFNKNVVNLLNTKTQGVSQSFKEILEIRQHNEISQRSRQEQYAADDTNDFNYLTLRNQKNSISISENPFSSSTNETVTADTLMLPESSQLLLLEEQSNVYLQDRNRAVETIESTISEIGNLFQQLSNMVSEQGEVIQRIDSNVEDISINIHGAQRELIKYFHNVSTNRWLMLKIFGILIVFFVLWALVS</sequence>
<dbReference type="SMART" id="SM00397">
    <property type="entry name" value="t_SNARE"/>
    <property type="match status" value="1"/>
</dbReference>
<protein>
    <submittedName>
        <fullName evidence="10">BA75_01051T0</fullName>
    </submittedName>
</protein>
<keyword evidence="7 8" id="KW-0472">Membrane</keyword>
<dbReference type="GO" id="GO:0006906">
    <property type="term" value="P:vesicle fusion"/>
    <property type="evidence" value="ECO:0007669"/>
    <property type="project" value="TreeGrafter"/>
</dbReference>
<evidence type="ECO:0000259" key="9">
    <source>
        <dbReference type="PROSITE" id="PS50192"/>
    </source>
</evidence>
<dbReference type="InterPro" id="IPR010989">
    <property type="entry name" value="SNARE"/>
</dbReference>
<feature type="domain" description="T-SNARE coiled-coil homology" evidence="9">
    <location>
        <begin position="209"/>
        <end position="271"/>
    </location>
</feature>
<dbReference type="AlphaFoldDB" id="A0A1B2J5T5"/>
<dbReference type="PROSITE" id="PS00914">
    <property type="entry name" value="SYNTAXIN"/>
    <property type="match status" value="1"/>
</dbReference>
<dbReference type="GO" id="GO:0000149">
    <property type="term" value="F:SNARE binding"/>
    <property type="evidence" value="ECO:0007669"/>
    <property type="project" value="TreeGrafter"/>
</dbReference>
<evidence type="ECO:0000256" key="5">
    <source>
        <dbReference type="ARBA" id="ARBA00022989"/>
    </source>
</evidence>
<dbReference type="Pfam" id="PF05739">
    <property type="entry name" value="SNARE"/>
    <property type="match status" value="1"/>
</dbReference>
<feature type="transmembrane region" description="Helical" evidence="8">
    <location>
        <begin position="280"/>
        <end position="299"/>
    </location>
</feature>
<accession>A0A1B2J5T5</accession>
<evidence type="ECO:0000256" key="1">
    <source>
        <dbReference type="ARBA" id="ARBA00004211"/>
    </source>
</evidence>
<comment type="subcellular location">
    <subcellularLocation>
        <location evidence="1">Membrane</location>
        <topology evidence="1">Single-pass type IV membrane protein</topology>
    </subcellularLocation>
</comment>
<evidence type="ECO:0000256" key="4">
    <source>
        <dbReference type="ARBA" id="ARBA00022692"/>
    </source>
</evidence>
<evidence type="ECO:0000256" key="2">
    <source>
        <dbReference type="ARBA" id="ARBA00009063"/>
    </source>
</evidence>
<dbReference type="GO" id="GO:0006888">
    <property type="term" value="P:endoplasmic reticulum to Golgi vesicle-mediated transport"/>
    <property type="evidence" value="ECO:0007669"/>
    <property type="project" value="TreeGrafter"/>
</dbReference>
<name>A0A1B2J5T5_PICPA</name>
<organism evidence="10 11">
    <name type="scientific">Komagataella pastoris</name>
    <name type="common">Yeast</name>
    <name type="synonym">Pichia pastoris</name>
    <dbReference type="NCBI Taxonomy" id="4922"/>
    <lineage>
        <taxon>Eukaryota</taxon>
        <taxon>Fungi</taxon>
        <taxon>Dikarya</taxon>
        <taxon>Ascomycota</taxon>
        <taxon>Saccharomycotina</taxon>
        <taxon>Pichiomycetes</taxon>
        <taxon>Pichiales</taxon>
        <taxon>Pichiaceae</taxon>
        <taxon>Komagataella</taxon>
    </lineage>
</organism>